<evidence type="ECO:0000256" key="5">
    <source>
        <dbReference type="ARBA" id="ARBA00023125"/>
    </source>
</evidence>
<comment type="similarity">
    <text evidence="1 7">Belongs to the DNA polymerase type-B family.</text>
</comment>
<dbReference type="InterPro" id="IPR055208">
    <property type="entry name" value="PolB_insertion"/>
</dbReference>
<keyword evidence="12" id="KW-1185">Reference proteome</keyword>
<dbReference type="FunFam" id="3.90.1600.10:FF:000030">
    <property type="entry name" value="DNA polymerase II"/>
    <property type="match status" value="1"/>
</dbReference>
<dbReference type="PANTHER" id="PTHR10322:SF23">
    <property type="entry name" value="DNA POLYMERASE DELTA CATALYTIC SUBUNIT"/>
    <property type="match status" value="1"/>
</dbReference>
<dbReference type="GO" id="GO:0008296">
    <property type="term" value="F:3'-5'-DNA exonuclease activity"/>
    <property type="evidence" value="ECO:0007669"/>
    <property type="project" value="TreeGrafter"/>
</dbReference>
<dbReference type="Gene3D" id="3.90.1600.10">
    <property type="entry name" value="Palm domain of DNA polymerase"/>
    <property type="match status" value="2"/>
</dbReference>
<dbReference type="SMART" id="SM00486">
    <property type="entry name" value="POLBc"/>
    <property type="match status" value="1"/>
</dbReference>
<dbReference type="PRINTS" id="PR00106">
    <property type="entry name" value="DNAPOLB"/>
</dbReference>
<name>A0A1Y2SFR8_9GAMM</name>
<organism evidence="11 12">
    <name type="scientific">Xenorhabdus vietnamensis</name>
    <dbReference type="NCBI Taxonomy" id="351656"/>
    <lineage>
        <taxon>Bacteria</taxon>
        <taxon>Pseudomonadati</taxon>
        <taxon>Pseudomonadota</taxon>
        <taxon>Gammaproteobacteria</taxon>
        <taxon>Enterobacterales</taxon>
        <taxon>Morganellaceae</taxon>
        <taxon>Xenorhabdus</taxon>
    </lineage>
</organism>
<dbReference type="InterPro" id="IPR042087">
    <property type="entry name" value="DNA_pol_B_thumb"/>
</dbReference>
<dbReference type="PANTHER" id="PTHR10322">
    <property type="entry name" value="DNA POLYMERASE CATALYTIC SUBUNIT"/>
    <property type="match status" value="1"/>
</dbReference>
<reference evidence="11 12" key="1">
    <citation type="submission" date="2016-10" db="EMBL/GenBank/DDBJ databases">
        <title>Systematic genetic and metabolomic analysis of Xenorhabdus and Photorhabdus spp., highlights the requirements for a dual symbiotic and pathogenic life style.</title>
        <authorList>
            <person name="Tobias N.J."/>
            <person name="Wolff H."/>
            <person name="Djahanschiri B."/>
            <person name="Pidot S.J."/>
            <person name="Stinear T.P."/>
            <person name="Ebersberger I."/>
            <person name="Bode H.B."/>
        </authorList>
    </citation>
    <scope>NUCLEOTIDE SEQUENCE [LARGE SCALE GENOMIC DNA]</scope>
    <source>
        <strain evidence="11 12">DSM 22392</strain>
    </source>
</reference>
<dbReference type="OrthoDB" id="5807460at2"/>
<dbReference type="InterPro" id="IPR006172">
    <property type="entry name" value="DNA-dir_DNA_pol_B"/>
</dbReference>
<dbReference type="RefSeq" id="WP_086108249.1">
    <property type="nucleotide sequence ID" value="NZ_CAWNGD010000073.1"/>
</dbReference>
<dbReference type="EMBL" id="MUBJ01000003">
    <property type="protein sequence ID" value="OTA17614.1"/>
    <property type="molecule type" value="Genomic_DNA"/>
</dbReference>
<dbReference type="FunFam" id="3.30.420.10:FF:000052">
    <property type="entry name" value="DNA polymerase"/>
    <property type="match status" value="1"/>
</dbReference>
<dbReference type="InterPro" id="IPR050240">
    <property type="entry name" value="DNA_pol_type-B"/>
</dbReference>
<gene>
    <name evidence="11" type="ORF">Xvie_01004</name>
</gene>
<dbReference type="NCBIfam" id="NF004421">
    <property type="entry name" value="PRK05762.1-2"/>
    <property type="match status" value="1"/>
</dbReference>
<dbReference type="GO" id="GO:0009432">
    <property type="term" value="P:SOS response"/>
    <property type="evidence" value="ECO:0007669"/>
    <property type="project" value="TreeGrafter"/>
</dbReference>
<protein>
    <recommendedName>
        <fullName evidence="7">DNA polymerase</fullName>
        <ecNumber evidence="7">2.7.7.7</ecNumber>
    </recommendedName>
</protein>
<dbReference type="InterPro" id="IPR023211">
    <property type="entry name" value="DNA_pol_palm_dom_sf"/>
</dbReference>
<dbReference type="AlphaFoldDB" id="A0A1Y2SFR8"/>
<comment type="catalytic activity">
    <reaction evidence="6 7">
        <text>DNA(n) + a 2'-deoxyribonucleoside 5'-triphosphate = DNA(n+1) + diphosphate</text>
        <dbReference type="Rhea" id="RHEA:22508"/>
        <dbReference type="Rhea" id="RHEA-COMP:17339"/>
        <dbReference type="Rhea" id="RHEA-COMP:17340"/>
        <dbReference type="ChEBI" id="CHEBI:33019"/>
        <dbReference type="ChEBI" id="CHEBI:61560"/>
        <dbReference type="ChEBI" id="CHEBI:173112"/>
        <dbReference type="EC" id="2.7.7.7"/>
    </reaction>
</comment>
<dbReference type="STRING" id="351656.Xvie_01004"/>
<comment type="caution">
    <text evidence="11">The sequence shown here is derived from an EMBL/GenBank/DDBJ whole genome shotgun (WGS) entry which is preliminary data.</text>
</comment>
<sequence length="806" mass="93685">MQTNHVEQGFILTRHWKDTPSGIELIYWLATDKGARRITISRQKAVAFIPQCDLPKAKPLLTQERQCEIKTLPLKDFNRQPVAALYCLQYRQLQHLEKALKEQDIPLYETDIRPSDRFMMERFITAPVWFSRKSDDKSNISYQMKPNPTYRPDLKWVSLDIETSQHGELYSIGLAGCGEKTVFMLGPENGNQQDLDFKLEYVASRPIMLEKLNEWLAHYDPDAIIGWNLIQFDLRVLQQHAERYKVPLKFGRNKALLEWREHGFKPGHFFASAEGRLIIDGIDALKTATWNFPSFSLEFVAQELLGEGKAVDNPYDRMDEINRRFQEDKPALAHYNLQDCILVNRIFEKTDLMAFLLERATVTGLAVDRNGGSVAAFTHLYLPRMHRIGYVAPVQPTYFDDNSPGGFVMDSFPGLYDSVLVLDYKSLYPSIIRTFLIDPVGMVEGLAHPDSEHAVPGFRQAFFSRTQHCLPDIVTQIWHQRDRAKKQQNAPLSQALKIIMNAFYGVLGASGCHFFDPRLTSSITMRGHKIMHQTRELIESQGYQVIYGDTDSTFVWLKRPHSEEEACQIGHSLAQFVNQWWQDHLKTSFNLESTLELEFETHYRRFLMPTVRGAEQGSKKRYAGLSGDKVIFKGLETVRTDWTPLAQIFQKELYTLIFHQRSHQKQSHQKQSHQKQLHQKQSHQNYIREYIAKTLAREFDDRLVYRKRLRRKLSDYQRNVPPHVRAARLADEYNQQHNRPLQYQNGGWINYIITQSGPEPLENQTSAPDYEHYINKQLKPIADAILPFIQDEFIPLLTGQMSMSFE</sequence>
<evidence type="ECO:0000259" key="10">
    <source>
        <dbReference type="Pfam" id="PF22587"/>
    </source>
</evidence>
<evidence type="ECO:0000256" key="4">
    <source>
        <dbReference type="ARBA" id="ARBA00022932"/>
    </source>
</evidence>
<dbReference type="Pfam" id="PF22587">
    <property type="entry name" value="DNApolII_insertion"/>
    <property type="match status" value="1"/>
</dbReference>
<proteinExistence type="inferred from homology"/>
<keyword evidence="3 7" id="KW-0548">Nucleotidyltransferase</keyword>
<dbReference type="SUPFAM" id="SSF53098">
    <property type="entry name" value="Ribonuclease H-like"/>
    <property type="match status" value="1"/>
</dbReference>
<evidence type="ECO:0000256" key="2">
    <source>
        <dbReference type="ARBA" id="ARBA00022679"/>
    </source>
</evidence>
<dbReference type="Proteomes" id="UP000194350">
    <property type="component" value="Unassembled WGS sequence"/>
</dbReference>
<dbReference type="InterPro" id="IPR012337">
    <property type="entry name" value="RNaseH-like_sf"/>
</dbReference>
<dbReference type="Gene3D" id="2.40.50.590">
    <property type="match status" value="1"/>
</dbReference>
<keyword evidence="4 7" id="KW-0239">DNA-directed DNA polymerase</keyword>
<dbReference type="Pfam" id="PF21474">
    <property type="entry name" value="DNApolII_N"/>
    <property type="match status" value="1"/>
</dbReference>
<dbReference type="InterPro" id="IPR006134">
    <property type="entry name" value="DNA-dir_DNA_pol_B_multi_dom"/>
</dbReference>
<dbReference type="PROSITE" id="PS00116">
    <property type="entry name" value="DNA_POLYMERASE_B"/>
    <property type="match status" value="1"/>
</dbReference>
<dbReference type="NCBIfam" id="NF004422">
    <property type="entry name" value="PRK05762.1-4"/>
    <property type="match status" value="1"/>
</dbReference>
<dbReference type="EC" id="2.7.7.7" evidence="7"/>
<evidence type="ECO:0000259" key="8">
    <source>
        <dbReference type="Pfam" id="PF00136"/>
    </source>
</evidence>
<dbReference type="Gene3D" id="3.30.420.10">
    <property type="entry name" value="Ribonuclease H-like superfamily/Ribonuclease H"/>
    <property type="match status" value="1"/>
</dbReference>
<keyword evidence="5 7" id="KW-0238">DNA-binding</keyword>
<feature type="domain" description="DNA-directed DNA polymerase family B multifunctional" evidence="8">
    <location>
        <begin position="381"/>
        <end position="778"/>
    </location>
</feature>
<dbReference type="GO" id="GO:0003677">
    <property type="term" value="F:DNA binding"/>
    <property type="evidence" value="ECO:0007669"/>
    <property type="project" value="UniProtKB-KW"/>
</dbReference>
<accession>A0A1Y2SFR8</accession>
<evidence type="ECO:0000259" key="9">
    <source>
        <dbReference type="Pfam" id="PF03104"/>
    </source>
</evidence>
<evidence type="ECO:0000256" key="6">
    <source>
        <dbReference type="ARBA" id="ARBA00049244"/>
    </source>
</evidence>
<dbReference type="GO" id="GO:0045004">
    <property type="term" value="P:DNA replication proofreading"/>
    <property type="evidence" value="ECO:0007669"/>
    <property type="project" value="TreeGrafter"/>
</dbReference>
<evidence type="ECO:0000256" key="1">
    <source>
        <dbReference type="ARBA" id="ARBA00005755"/>
    </source>
</evidence>
<dbReference type="InterPro" id="IPR036397">
    <property type="entry name" value="RNaseH_sf"/>
</dbReference>
<dbReference type="CDD" id="cd05784">
    <property type="entry name" value="DNA_polB_II_exo"/>
    <property type="match status" value="1"/>
</dbReference>
<dbReference type="GO" id="GO:0000166">
    <property type="term" value="F:nucleotide binding"/>
    <property type="evidence" value="ECO:0007669"/>
    <property type="project" value="InterPro"/>
</dbReference>
<feature type="domain" description="DNA polymerase II insertion" evidence="10">
    <location>
        <begin position="45"/>
        <end position="104"/>
    </location>
</feature>
<evidence type="ECO:0000256" key="7">
    <source>
        <dbReference type="RuleBase" id="RU000442"/>
    </source>
</evidence>
<dbReference type="CDD" id="cd05537">
    <property type="entry name" value="POLBc_Pol_II"/>
    <property type="match status" value="1"/>
</dbReference>
<evidence type="ECO:0000313" key="12">
    <source>
        <dbReference type="Proteomes" id="UP000194350"/>
    </source>
</evidence>
<evidence type="ECO:0000313" key="11">
    <source>
        <dbReference type="EMBL" id="OTA17614.1"/>
    </source>
</evidence>
<dbReference type="FunFam" id="3.90.1600.10:FF:000009">
    <property type="entry name" value="DNA polymerase"/>
    <property type="match status" value="1"/>
</dbReference>
<dbReference type="InterPro" id="IPR006133">
    <property type="entry name" value="DNA-dir_DNA_pol_B_exonuc"/>
</dbReference>
<feature type="domain" description="DNA-directed DNA polymerase family B exonuclease" evidence="9">
    <location>
        <begin position="107"/>
        <end position="297"/>
    </location>
</feature>
<keyword evidence="7" id="KW-0235">DNA replication</keyword>
<dbReference type="SUPFAM" id="SSF56672">
    <property type="entry name" value="DNA/RNA polymerases"/>
    <property type="match status" value="1"/>
</dbReference>
<dbReference type="GO" id="GO:0003887">
    <property type="term" value="F:DNA-directed DNA polymerase activity"/>
    <property type="evidence" value="ECO:0007669"/>
    <property type="project" value="UniProtKB-KW"/>
</dbReference>
<evidence type="ECO:0000256" key="3">
    <source>
        <dbReference type="ARBA" id="ARBA00022695"/>
    </source>
</evidence>
<dbReference type="Gene3D" id="3.30.70.2250">
    <property type="match status" value="1"/>
</dbReference>
<dbReference type="Gene3D" id="1.10.132.60">
    <property type="entry name" value="DNA polymerase family B, C-terminal domain"/>
    <property type="match status" value="1"/>
</dbReference>
<keyword evidence="2 7" id="KW-0808">Transferase</keyword>
<dbReference type="InterPro" id="IPR017964">
    <property type="entry name" value="DNA-dir_DNA_pol_B_CS"/>
</dbReference>
<dbReference type="Pfam" id="PF00136">
    <property type="entry name" value="DNA_pol_B"/>
    <property type="match status" value="1"/>
</dbReference>
<dbReference type="Pfam" id="PF03104">
    <property type="entry name" value="DNA_pol_B_exo1"/>
    <property type="match status" value="1"/>
</dbReference>
<dbReference type="InterPro" id="IPR043502">
    <property type="entry name" value="DNA/RNA_pol_sf"/>
</dbReference>